<dbReference type="AlphaFoldDB" id="A0A2H0U0N1"/>
<name>A0A2H0U0N1_9BACT</name>
<organism evidence="2 3">
    <name type="scientific">Candidatus Magasanikbacteria bacterium CG10_big_fil_rev_8_21_14_0_10_36_16</name>
    <dbReference type="NCBI Taxonomy" id="1974645"/>
    <lineage>
        <taxon>Bacteria</taxon>
        <taxon>Candidatus Magasanikiibacteriota</taxon>
    </lineage>
</organism>
<accession>A0A2H0U0N1</accession>
<gene>
    <name evidence="2" type="ORF">COU28_02555</name>
</gene>
<keyword evidence="1" id="KW-0732">Signal</keyword>
<dbReference type="EMBL" id="PFBU01000053">
    <property type="protein sequence ID" value="PIR78243.1"/>
    <property type="molecule type" value="Genomic_DNA"/>
</dbReference>
<feature type="chain" id="PRO_5013897195" evidence="1">
    <location>
        <begin position="26"/>
        <end position="549"/>
    </location>
</feature>
<sequence length="549" mass="62324">MIKKIIIVCSITLLSLVYGSKQVTAEMSPDGYDQMDSYQNVSAYTLNGEVYIHDINTNINTKISTQHSDHAFAGLTVLADGIYWVPYGLNSSLYKYSFSNKTVQKLIDFSQISDLEKKEGVDIFNMINNHFFVYNLGSRADYNKQYDLNTGTSYGLKSQIPVDGFSGENAVEDLYNFYNPEFALFKTSPSERINDGEDTNPNKVTNFEYYALGDKQLLSKAWEAQGGINQLFGYRITNLDSKTTTIIREHISLSDNYQFWNNKYSNRYTIGDKSTDVLTMEPNYYRFDAQTGQITKTILETTHANNKIVEIRSGNMLLWRDTTQNKYFLYNANTDKTCEINKDGIISNRDTNITRGSISQEYAYWLVNNKIISKKLTCIGEEATSTTPVTNTNDNTTQTETVVLPGNLIKSSTSPAVYYLGNNNKRYVFYSEDIFKTWYSNFSSVKTISPTQMENIMIGGNVTYHPSKLVKITTDPKVYAIDKGGILRHIKNEQVAISLYGSDWAIKIKDIPDFLFINYTIGQDINSASDFDPRTINTQVSNINIDKSL</sequence>
<evidence type="ECO:0000313" key="2">
    <source>
        <dbReference type="EMBL" id="PIR78243.1"/>
    </source>
</evidence>
<proteinExistence type="predicted"/>
<dbReference type="Proteomes" id="UP000230852">
    <property type="component" value="Unassembled WGS sequence"/>
</dbReference>
<protein>
    <submittedName>
        <fullName evidence="2">Uncharacterized protein</fullName>
    </submittedName>
</protein>
<evidence type="ECO:0000256" key="1">
    <source>
        <dbReference type="SAM" id="SignalP"/>
    </source>
</evidence>
<comment type="caution">
    <text evidence="2">The sequence shown here is derived from an EMBL/GenBank/DDBJ whole genome shotgun (WGS) entry which is preliminary data.</text>
</comment>
<reference evidence="3" key="1">
    <citation type="submission" date="2017-09" db="EMBL/GenBank/DDBJ databases">
        <title>Depth-based differentiation of microbial function through sediment-hosted aquifers and enrichment of novel symbionts in the deep terrestrial subsurface.</title>
        <authorList>
            <person name="Probst A.J."/>
            <person name="Ladd B."/>
            <person name="Jarett J.K."/>
            <person name="Geller-Mcgrath D.E."/>
            <person name="Sieber C.M.K."/>
            <person name="Emerson J.B."/>
            <person name="Anantharaman K."/>
            <person name="Thomas B.C."/>
            <person name="Malmstrom R."/>
            <person name="Stieglmeier M."/>
            <person name="Klingl A."/>
            <person name="Woyke T."/>
            <person name="Ryan C.M."/>
            <person name="Banfield J.F."/>
        </authorList>
    </citation>
    <scope>NUCLEOTIDE SEQUENCE [LARGE SCALE GENOMIC DNA]</scope>
</reference>
<feature type="signal peptide" evidence="1">
    <location>
        <begin position="1"/>
        <end position="25"/>
    </location>
</feature>
<evidence type="ECO:0000313" key="3">
    <source>
        <dbReference type="Proteomes" id="UP000230852"/>
    </source>
</evidence>